<evidence type="ECO:0000313" key="7">
    <source>
        <dbReference type="EMBL" id="MBD2847795.1"/>
    </source>
</evidence>
<dbReference type="SUPFAM" id="SSF53850">
    <property type="entry name" value="Periplasmic binding protein-like II"/>
    <property type="match status" value="1"/>
</dbReference>
<dbReference type="PROSITE" id="PS51257">
    <property type="entry name" value="PROKAR_LIPOPROTEIN"/>
    <property type="match status" value="1"/>
</dbReference>
<dbReference type="InterPro" id="IPR050490">
    <property type="entry name" value="Bact_solute-bd_prot1"/>
</dbReference>
<evidence type="ECO:0000256" key="3">
    <source>
        <dbReference type="ARBA" id="ARBA00023136"/>
    </source>
</evidence>
<keyword evidence="1" id="KW-1003">Cell membrane</keyword>
<comment type="caution">
    <text evidence="7">The sequence shown here is derived from an EMBL/GenBank/DDBJ whole genome shotgun (WGS) entry which is preliminary data.</text>
</comment>
<dbReference type="Gene3D" id="3.40.190.10">
    <property type="entry name" value="Periplasmic binding protein-like II"/>
    <property type="match status" value="2"/>
</dbReference>
<keyword evidence="2" id="KW-0732">Signal</keyword>
<dbReference type="AlphaFoldDB" id="A0A927BY74"/>
<evidence type="ECO:0000256" key="1">
    <source>
        <dbReference type="ARBA" id="ARBA00022475"/>
    </source>
</evidence>
<name>A0A927BY74_9BACL</name>
<organism evidence="7 8">
    <name type="scientific">Paenibacillus sabuli</name>
    <dbReference type="NCBI Taxonomy" id="2772509"/>
    <lineage>
        <taxon>Bacteria</taxon>
        <taxon>Bacillati</taxon>
        <taxon>Bacillota</taxon>
        <taxon>Bacilli</taxon>
        <taxon>Bacillales</taxon>
        <taxon>Paenibacillaceae</taxon>
        <taxon>Paenibacillus</taxon>
    </lineage>
</organism>
<dbReference type="Pfam" id="PF01547">
    <property type="entry name" value="SBP_bac_1"/>
    <property type="match status" value="1"/>
</dbReference>
<keyword evidence="5" id="KW-0449">Lipoprotein</keyword>
<dbReference type="PANTHER" id="PTHR43649:SF33">
    <property type="entry name" value="POLYGALACTURONAN_RHAMNOGALACTURONAN-BINDING PROTEIN YTCQ"/>
    <property type="match status" value="1"/>
</dbReference>
<dbReference type="Proteomes" id="UP000621560">
    <property type="component" value="Unassembled WGS sequence"/>
</dbReference>
<evidence type="ECO:0000256" key="6">
    <source>
        <dbReference type="SAM" id="MobiDB-lite"/>
    </source>
</evidence>
<keyword evidence="4" id="KW-0564">Palmitate</keyword>
<sequence>MRKKGWLIGTIAGLSLLGVVGCSSSETPQDVNQHPGQGAGSSGNEAAEPYEISLMFHYDVEPPKNNSEVAKIIEDYTNTKLDLQSVPSSTRAEKFNVTVASDNLPTAVKAFYETPVVNAIKNGLFWEIGPYLDDYPNLSSINPLVYDNLKVDGKIYGIPSVRDLARNTIVYRKDWLDKLGLSEPKTVDDFYDMLHAFATQDPDGNGQDDTYGLIENDSLFNMDLITAYFGAPNQWGVENGQLVPSFTTDAYLEALQFYRQLYDEGLINQDFPITSRDLWFNIWNSGKAGAMRQITGNGLLRQQDAQKVDPEAEVGMVSLLEGPRGTMIYSERGSNGFFLISKSAVETEEELKRVLTFFDQLMDKEMADLFNWGIEGRTYTIEDEKARYVEGDAYTKLIQPYNQIAVGDYVNNSTPGALHPLHQRGVEMNVENEQAAVANPALTLDSPTNNEKGAQLTKIIEDARIKFILGDIDEAGWADAIKNWKRNGGQDIMEEFTAAYEQNQS</sequence>
<dbReference type="RefSeq" id="WP_190920899.1">
    <property type="nucleotide sequence ID" value="NZ_JACXIZ010000045.1"/>
</dbReference>
<keyword evidence="3" id="KW-0472">Membrane</keyword>
<evidence type="ECO:0000256" key="2">
    <source>
        <dbReference type="ARBA" id="ARBA00022729"/>
    </source>
</evidence>
<feature type="compositionally biased region" description="Polar residues" evidence="6">
    <location>
        <begin position="26"/>
        <end position="35"/>
    </location>
</feature>
<dbReference type="PANTHER" id="PTHR43649">
    <property type="entry name" value="ARABINOSE-BINDING PROTEIN-RELATED"/>
    <property type="match status" value="1"/>
</dbReference>
<evidence type="ECO:0000256" key="5">
    <source>
        <dbReference type="ARBA" id="ARBA00023288"/>
    </source>
</evidence>
<evidence type="ECO:0000313" key="8">
    <source>
        <dbReference type="Proteomes" id="UP000621560"/>
    </source>
</evidence>
<gene>
    <name evidence="7" type="ORF">IDH44_21590</name>
</gene>
<proteinExistence type="predicted"/>
<feature type="region of interest" description="Disordered" evidence="6">
    <location>
        <begin position="26"/>
        <end position="45"/>
    </location>
</feature>
<keyword evidence="8" id="KW-1185">Reference proteome</keyword>
<dbReference type="CDD" id="cd13580">
    <property type="entry name" value="PBP2_AlgQ_like_1"/>
    <property type="match status" value="1"/>
</dbReference>
<dbReference type="EMBL" id="JACXIZ010000045">
    <property type="protein sequence ID" value="MBD2847795.1"/>
    <property type="molecule type" value="Genomic_DNA"/>
</dbReference>
<reference evidence="7" key="1">
    <citation type="submission" date="2020-09" db="EMBL/GenBank/DDBJ databases">
        <title>A novel bacterium of genus Paenibacillus, isolated from South China Sea.</title>
        <authorList>
            <person name="Huang H."/>
            <person name="Mo K."/>
            <person name="Hu Y."/>
        </authorList>
    </citation>
    <scope>NUCLEOTIDE SEQUENCE</scope>
    <source>
        <strain evidence="7">IB182496</strain>
    </source>
</reference>
<accession>A0A927BY74</accession>
<dbReference type="InterPro" id="IPR006059">
    <property type="entry name" value="SBP"/>
</dbReference>
<protein>
    <submittedName>
        <fullName evidence="7">Extracellular solute-binding protein</fullName>
    </submittedName>
</protein>
<evidence type="ECO:0000256" key="4">
    <source>
        <dbReference type="ARBA" id="ARBA00023139"/>
    </source>
</evidence>